<evidence type="ECO:0000259" key="21">
    <source>
        <dbReference type="SMART" id="SM00485"/>
    </source>
</evidence>
<comment type="cofactor">
    <cofactor evidence="17">
        <name>Mg(2+)</name>
        <dbReference type="ChEBI" id="CHEBI:18420"/>
    </cofactor>
    <text evidence="17">Binds 2 magnesium ions per subunit. They probably participate in the reaction catalyzed by the enzyme. May bind an additional third magnesium ion after substrate binding.</text>
</comment>
<evidence type="ECO:0000256" key="9">
    <source>
        <dbReference type="ARBA" id="ARBA00022839"/>
    </source>
</evidence>
<dbReference type="SMART" id="SM00485">
    <property type="entry name" value="XPGN"/>
    <property type="match status" value="1"/>
</dbReference>
<feature type="coiled-coil region" evidence="18">
    <location>
        <begin position="97"/>
        <end position="124"/>
    </location>
</feature>
<dbReference type="FunCoup" id="A0A672J3G2">
    <property type="interactions" value="1734"/>
</dbReference>
<reference evidence="22" key="2">
    <citation type="submission" date="2025-08" db="UniProtKB">
        <authorList>
            <consortium name="Ensembl"/>
        </authorList>
    </citation>
    <scope>IDENTIFICATION</scope>
</reference>
<dbReference type="InterPro" id="IPR008918">
    <property type="entry name" value="HhH2"/>
</dbReference>
<dbReference type="GO" id="GO:0017108">
    <property type="term" value="F:5'-flap endonuclease activity"/>
    <property type="evidence" value="ECO:0007669"/>
    <property type="project" value="UniProtKB-UniRule"/>
</dbReference>
<dbReference type="FunFam" id="1.10.150.20:FF:000009">
    <property type="entry name" value="Flap endonuclease 1"/>
    <property type="match status" value="1"/>
</dbReference>
<evidence type="ECO:0000256" key="17">
    <source>
        <dbReference type="HAMAP-Rule" id="MF_03140"/>
    </source>
</evidence>
<evidence type="ECO:0000256" key="13">
    <source>
        <dbReference type="ARBA" id="ARBA00023242"/>
    </source>
</evidence>
<evidence type="ECO:0000256" key="3">
    <source>
        <dbReference type="ARBA" id="ARBA00022705"/>
    </source>
</evidence>
<dbReference type="Pfam" id="PF00752">
    <property type="entry name" value="XPG_N"/>
    <property type="match status" value="1"/>
</dbReference>
<dbReference type="PANTHER" id="PTHR11081:SF51">
    <property type="entry name" value="FLAP ENDONUCLEASE 1"/>
    <property type="match status" value="1"/>
</dbReference>
<feature type="domain" description="XPG-I" evidence="20">
    <location>
        <begin position="146"/>
        <end position="216"/>
    </location>
</feature>
<evidence type="ECO:0000256" key="19">
    <source>
        <dbReference type="SAM" id="MobiDB-lite"/>
    </source>
</evidence>
<protein>
    <recommendedName>
        <fullName evidence="17">Flap endonuclease 1</fullName>
        <shortName evidence="17">FEN-1</shortName>
        <ecNumber evidence="17">3.1.-.-</ecNumber>
    </recommendedName>
    <alternativeName>
        <fullName evidence="17">Flap structure-specific endonuclease 1</fullName>
    </alternativeName>
</protein>
<evidence type="ECO:0000256" key="7">
    <source>
        <dbReference type="ARBA" id="ARBA00022763"/>
    </source>
</evidence>
<dbReference type="PROSITE" id="PS00841">
    <property type="entry name" value="XPG_1"/>
    <property type="match status" value="1"/>
</dbReference>
<dbReference type="InterPro" id="IPR006086">
    <property type="entry name" value="XPG-I_dom"/>
</dbReference>
<dbReference type="EC" id="3.1.-.-" evidence="17"/>
<comment type="function">
    <text evidence="14 17">Structure-specific nuclease with 5'-flap endonuclease and 5'-3' exonuclease activities involved in DNA replication and repair. During DNA replication, cleaves the 5'-overhanging flap structure that is generated by displacement synthesis when DNA polymerase encounters the 5'-end of a downstream Okazaki fragment. It enters the flap from the 5'-end and then tracks to cleave the flap base, leaving a nick for ligation. Also involved in the long patch base excision repair (LP-BER) pathway, by cleaving within the apurinic/apyrimidinic (AP) site-terminated flap. Acts as a genome stabilization factor that prevents flaps from equilibrating into structures that lead to duplications and deletions. Also possesses 5'-3' exonuclease activity on nicked or gapped double-stranded DNA, and exhibits RNase H activity. Also involved in replication and repair of rDNA and in repairing mitochondrial DNA.</text>
</comment>
<dbReference type="InterPro" id="IPR006085">
    <property type="entry name" value="XPG_DNA_repair_N"/>
</dbReference>
<evidence type="ECO:0000256" key="2">
    <source>
        <dbReference type="ARBA" id="ARBA00022553"/>
    </source>
</evidence>
<dbReference type="InterPro" id="IPR006084">
    <property type="entry name" value="XPG/Rad2"/>
</dbReference>
<evidence type="ECO:0000256" key="15">
    <source>
        <dbReference type="ARBA" id="ARBA00034726"/>
    </source>
</evidence>
<dbReference type="GO" id="GO:0030145">
    <property type="term" value="F:manganese ion binding"/>
    <property type="evidence" value="ECO:0007669"/>
    <property type="project" value="TreeGrafter"/>
</dbReference>
<dbReference type="InterPro" id="IPR036279">
    <property type="entry name" value="5-3_exonuclease_C_sf"/>
</dbReference>
<evidence type="ECO:0000256" key="11">
    <source>
        <dbReference type="ARBA" id="ARBA00023128"/>
    </source>
</evidence>
<dbReference type="Proteomes" id="UP000472267">
    <property type="component" value="Chromosome 9"/>
</dbReference>
<dbReference type="GO" id="GO:0005730">
    <property type="term" value="C:nucleolus"/>
    <property type="evidence" value="ECO:0007669"/>
    <property type="project" value="UniProtKB-SubCell"/>
</dbReference>
<dbReference type="PROSITE" id="PS00842">
    <property type="entry name" value="XPG_2"/>
    <property type="match status" value="1"/>
</dbReference>
<keyword evidence="13 17" id="KW-0539">Nucleus</keyword>
<dbReference type="SUPFAM" id="SSF88723">
    <property type="entry name" value="PIN domain-like"/>
    <property type="match status" value="1"/>
</dbReference>
<keyword evidence="2 17" id="KW-0597">Phosphoprotein</keyword>
<proteinExistence type="inferred from homology"/>
<evidence type="ECO:0000256" key="18">
    <source>
        <dbReference type="SAM" id="Coils"/>
    </source>
</evidence>
<accession>A0A672J3G2</accession>
<dbReference type="GO" id="GO:0003677">
    <property type="term" value="F:DNA binding"/>
    <property type="evidence" value="ECO:0007669"/>
    <property type="project" value="UniProtKB-UniRule"/>
</dbReference>
<sequence>MGIHGLAKLIADHAPAAIKEQEIKNYFGRKIAIDASMCIYQFLIAVRQDGNVLQNEDGETTSHLMGMFYRTIRMLESGIKPVYVFDGKPPQLKSAELEKRGERRAEAEKMLVEAQEKGEQENIDKFTKRLVKVTKQHNDECKKLLTLMGVPYIEAPCEAEASCAALVKAGKVFATATEDMDGLTFGTNVLLRHLTASEAKYGHIQRNFQFKSSTSLSRTGRSLRLKSHRLTSWFLRLGSQFIDLCILLGCDYCGTIKGIGPKRAIDLIKQHGTIEEILENIDSKKHPPPEDWLYKEARRLFLEPEVVDCGSVELKWQEPDEEGLIQFMCAEKQFSEDRIRNGCKKIAKSRQGSTQGRLDSFFTVTGSLSSKRKEPEAKGSAKKKQKTGATLGKFKKGK</sequence>
<evidence type="ECO:0000256" key="10">
    <source>
        <dbReference type="ARBA" id="ARBA00022842"/>
    </source>
</evidence>
<dbReference type="PANTHER" id="PTHR11081">
    <property type="entry name" value="FLAP ENDONUCLEASE FAMILY MEMBER"/>
    <property type="match status" value="1"/>
</dbReference>
<reference evidence="22" key="1">
    <citation type="submission" date="2019-06" db="EMBL/GenBank/DDBJ databases">
        <authorList>
            <consortium name="Wellcome Sanger Institute Data Sharing"/>
        </authorList>
    </citation>
    <scope>NUCLEOTIDE SEQUENCE [LARGE SCALE GENOMIC DNA]</scope>
</reference>
<dbReference type="GO" id="GO:0005654">
    <property type="term" value="C:nucleoplasm"/>
    <property type="evidence" value="ECO:0007669"/>
    <property type="project" value="UniProtKB-SubCell"/>
</dbReference>
<dbReference type="SMART" id="SM00279">
    <property type="entry name" value="HhH2"/>
    <property type="match status" value="1"/>
</dbReference>
<evidence type="ECO:0000256" key="5">
    <source>
        <dbReference type="ARBA" id="ARBA00022723"/>
    </source>
</evidence>
<keyword evidence="23" id="KW-1185">Reference proteome</keyword>
<keyword evidence="4 17" id="KW-0540">Nuclease</keyword>
<dbReference type="InterPro" id="IPR023426">
    <property type="entry name" value="Flap_endonuc"/>
</dbReference>
<dbReference type="Gene3D" id="3.40.50.1010">
    <property type="entry name" value="5'-nuclease"/>
    <property type="match status" value="1"/>
</dbReference>
<dbReference type="SMART" id="SM00484">
    <property type="entry name" value="XPGI"/>
    <property type="match status" value="1"/>
</dbReference>
<dbReference type="GO" id="GO:0043137">
    <property type="term" value="P:DNA replication, removal of RNA primer"/>
    <property type="evidence" value="ECO:0007669"/>
    <property type="project" value="UniProtKB-UniRule"/>
</dbReference>
<dbReference type="OMA" id="MGIPWVQ"/>
<keyword evidence="18" id="KW-0175">Coiled coil</keyword>
<dbReference type="Pfam" id="PF00867">
    <property type="entry name" value="XPG_I"/>
    <property type="match status" value="1"/>
</dbReference>
<keyword evidence="6 17" id="KW-0255">Endonuclease</keyword>
<gene>
    <name evidence="22" type="primary">fen1</name>
</gene>
<evidence type="ECO:0000259" key="20">
    <source>
        <dbReference type="SMART" id="SM00484"/>
    </source>
</evidence>
<dbReference type="GO" id="GO:0004523">
    <property type="term" value="F:RNA-DNA hybrid ribonuclease activity"/>
    <property type="evidence" value="ECO:0007669"/>
    <property type="project" value="TreeGrafter"/>
</dbReference>
<dbReference type="AlphaFoldDB" id="A0A672J3G2"/>
<evidence type="ECO:0000256" key="12">
    <source>
        <dbReference type="ARBA" id="ARBA00023204"/>
    </source>
</evidence>
<evidence type="ECO:0000256" key="16">
    <source>
        <dbReference type="ARBA" id="ARBA00046466"/>
    </source>
</evidence>
<dbReference type="HAMAP" id="MF_00614">
    <property type="entry name" value="Fen"/>
    <property type="match status" value="1"/>
</dbReference>
<dbReference type="Gene3D" id="1.10.150.20">
    <property type="entry name" value="5' to 3' exonuclease, C-terminal subdomain"/>
    <property type="match status" value="1"/>
</dbReference>
<dbReference type="InParanoid" id="A0A672J3G2"/>
<dbReference type="InterPro" id="IPR019974">
    <property type="entry name" value="XPG_CS"/>
</dbReference>
<dbReference type="InterPro" id="IPR029060">
    <property type="entry name" value="PIN-like_dom_sf"/>
</dbReference>
<feature type="domain" description="XPG N-terminal" evidence="21">
    <location>
        <begin position="1"/>
        <end position="107"/>
    </location>
</feature>
<reference evidence="22" key="3">
    <citation type="submission" date="2025-09" db="UniProtKB">
        <authorList>
            <consortium name="Ensembl"/>
        </authorList>
    </citation>
    <scope>IDENTIFICATION</scope>
</reference>
<evidence type="ECO:0000256" key="14">
    <source>
        <dbReference type="ARBA" id="ARBA00029382"/>
    </source>
</evidence>
<evidence type="ECO:0000256" key="8">
    <source>
        <dbReference type="ARBA" id="ARBA00022801"/>
    </source>
</evidence>
<dbReference type="PRINTS" id="PR00853">
    <property type="entry name" value="XPGRADSUPER"/>
</dbReference>
<comment type="similarity">
    <text evidence="15 17">Belongs to the XPG/RAD2 endonuclease family. FEN1 subfamily.</text>
</comment>
<evidence type="ECO:0000313" key="23">
    <source>
        <dbReference type="Proteomes" id="UP000472267"/>
    </source>
</evidence>
<dbReference type="SUPFAM" id="SSF47807">
    <property type="entry name" value="5' to 3' exonuclease, C-terminal subdomain"/>
    <property type="match status" value="1"/>
</dbReference>
<name>A0A672J3G2_SALFA</name>
<dbReference type="GO" id="GO:0006284">
    <property type="term" value="P:base-excision repair"/>
    <property type="evidence" value="ECO:0007669"/>
    <property type="project" value="UniProtKB-UniRule"/>
</dbReference>
<keyword evidence="11 17" id="KW-0496">Mitochondrion</keyword>
<evidence type="ECO:0000256" key="1">
    <source>
        <dbReference type="ARBA" id="ARBA00004173"/>
    </source>
</evidence>
<keyword evidence="5 17" id="KW-0479">Metal-binding</keyword>
<dbReference type="FunFam" id="3.40.50.1010:FF:000003">
    <property type="entry name" value="Flap endonuclease 1"/>
    <property type="match status" value="1"/>
</dbReference>
<dbReference type="CDD" id="cd09867">
    <property type="entry name" value="PIN_FEN1"/>
    <property type="match status" value="1"/>
</dbReference>
<comment type="subunit">
    <text evidence="16">Interacts with PCNA. Three molecules of FEN1 bind to one PCNA trimer with each molecule binding to one PCNA monomer. PCNA stimulates the nuclease activity without altering cleavage specificity. The C-terminal domain binds EP300; can bind simultaneously to both PCNA and EP300. Interacts with DDX11; this interaction is direct and increases flap endonuclease activity of FEN1. Interacts with WDR4; regulating its endonuclease activity. Interacts with POLB.</text>
</comment>
<dbReference type="GO" id="GO:0005739">
    <property type="term" value="C:mitochondrion"/>
    <property type="evidence" value="ECO:0007669"/>
    <property type="project" value="UniProtKB-SubCell"/>
</dbReference>
<organism evidence="22 23">
    <name type="scientific">Salarias fasciatus</name>
    <name type="common">Jewelled blenny</name>
    <name type="synonym">Blennius fasciatus</name>
    <dbReference type="NCBI Taxonomy" id="181472"/>
    <lineage>
        <taxon>Eukaryota</taxon>
        <taxon>Metazoa</taxon>
        <taxon>Chordata</taxon>
        <taxon>Craniata</taxon>
        <taxon>Vertebrata</taxon>
        <taxon>Euteleostomi</taxon>
        <taxon>Actinopterygii</taxon>
        <taxon>Neopterygii</taxon>
        <taxon>Teleostei</taxon>
        <taxon>Neoteleostei</taxon>
        <taxon>Acanthomorphata</taxon>
        <taxon>Ovalentaria</taxon>
        <taxon>Blenniimorphae</taxon>
        <taxon>Blenniiformes</taxon>
        <taxon>Blennioidei</taxon>
        <taxon>Blenniidae</taxon>
        <taxon>Salariinae</taxon>
        <taxon>Salarias</taxon>
    </lineage>
</organism>
<feature type="region of interest" description="Disordered" evidence="19">
    <location>
        <begin position="366"/>
        <end position="398"/>
    </location>
</feature>
<dbReference type="GO" id="GO:0008409">
    <property type="term" value="F:5'-3' exonuclease activity"/>
    <property type="evidence" value="ECO:0007669"/>
    <property type="project" value="UniProtKB-UniRule"/>
</dbReference>
<keyword evidence="3 17" id="KW-0235">DNA replication</keyword>
<keyword evidence="8 17" id="KW-0378">Hydrolase</keyword>
<evidence type="ECO:0000313" key="22">
    <source>
        <dbReference type="Ensembl" id="ENSSFAP00005047717.1"/>
    </source>
</evidence>
<keyword evidence="9 17" id="KW-0269">Exonuclease</keyword>
<keyword evidence="10 17" id="KW-0460">Magnesium</keyword>
<keyword evidence="12 17" id="KW-0234">DNA repair</keyword>
<comment type="subcellular location">
    <subcellularLocation>
        <location evidence="1 17">Mitochondrion</location>
    </subcellularLocation>
    <subcellularLocation>
        <location evidence="17">Nucleus</location>
        <location evidence="17">Nucleolus</location>
    </subcellularLocation>
    <subcellularLocation>
        <location evidence="17">Nucleus</location>
        <location evidence="17">Nucleoplasm</location>
    </subcellularLocation>
    <text evidence="17">Resides mostly in the nucleoli and relocalizes to the nucleoplasm upon DNA damage.</text>
</comment>
<keyword evidence="7 17" id="KW-0227">DNA damage</keyword>
<evidence type="ECO:0000256" key="6">
    <source>
        <dbReference type="ARBA" id="ARBA00022759"/>
    </source>
</evidence>
<evidence type="ECO:0000256" key="4">
    <source>
        <dbReference type="ARBA" id="ARBA00022722"/>
    </source>
</evidence>
<dbReference type="Ensembl" id="ENSSFAT00005049323.1">
    <property type="protein sequence ID" value="ENSSFAP00005047717.1"/>
    <property type="gene ID" value="ENSSFAG00005023198.1"/>
</dbReference>
<dbReference type="GO" id="GO:0000287">
    <property type="term" value="F:magnesium ion binding"/>
    <property type="evidence" value="ECO:0007669"/>
    <property type="project" value="UniProtKB-UniRule"/>
</dbReference>